<dbReference type="PATRIC" id="fig|838561.3.peg.637"/>
<dbReference type="AlphaFoldDB" id="W0GLC4"/>
<dbReference type="GO" id="GO:0005524">
    <property type="term" value="F:ATP binding"/>
    <property type="evidence" value="ECO:0007669"/>
    <property type="project" value="InterPro"/>
</dbReference>
<evidence type="ECO:0000313" key="2">
    <source>
        <dbReference type="EMBL" id="AHI57997.1"/>
    </source>
</evidence>
<dbReference type="PANTHER" id="PTHR43038">
    <property type="entry name" value="ATP-BINDING CASSETTE, SUB-FAMILY H, MEMBER 1"/>
    <property type="match status" value="1"/>
</dbReference>
<dbReference type="eggNOG" id="COG1131">
    <property type="taxonomic scope" value="Bacteria"/>
</dbReference>
<dbReference type="KEGG" id="smia:P344_03270"/>
<dbReference type="Gene3D" id="3.40.50.300">
    <property type="entry name" value="P-loop containing nucleotide triphosphate hydrolases"/>
    <property type="match status" value="1"/>
</dbReference>
<dbReference type="OrthoDB" id="9778547at2"/>
<dbReference type="PANTHER" id="PTHR43038:SF3">
    <property type="entry name" value="ABC TRANSPORTER G FAMILY MEMBER 20 ISOFORM X1"/>
    <property type="match status" value="1"/>
</dbReference>
<dbReference type="STRING" id="838561.P344_03270"/>
<dbReference type="InterPro" id="IPR003439">
    <property type="entry name" value="ABC_transporter-like_ATP-bd"/>
</dbReference>
<dbReference type="RefSeq" id="WP_025317338.1">
    <property type="nucleotide sequence ID" value="NZ_CP002082.1"/>
</dbReference>
<reference evidence="2 3" key="1">
    <citation type="submission" date="2013-09" db="EMBL/GenBank/DDBJ databases">
        <title>Complete genome sequence of Spiroplasma mirum suckling mouse cataract agent.</title>
        <authorList>
            <person name="Landry C.A."/>
            <person name="Bastian F.O."/>
            <person name="Thune R.L."/>
        </authorList>
    </citation>
    <scope>NUCLEOTIDE SEQUENCE [LARGE SCALE GENOMIC DNA]</scope>
    <source>
        <strain evidence="2 3">SMCA</strain>
    </source>
</reference>
<dbReference type="SUPFAM" id="SSF52540">
    <property type="entry name" value="P-loop containing nucleoside triphosphate hydrolases"/>
    <property type="match status" value="1"/>
</dbReference>
<dbReference type="KEGG" id="smir:SMM_0552"/>
<keyword evidence="3" id="KW-1185">Reference proteome</keyword>
<evidence type="ECO:0000259" key="1">
    <source>
        <dbReference type="Pfam" id="PF00005"/>
    </source>
</evidence>
<organism evidence="2 3">
    <name type="scientific">Spiroplasma mirum ATCC 29335</name>
    <dbReference type="NCBI Taxonomy" id="838561"/>
    <lineage>
        <taxon>Bacteria</taxon>
        <taxon>Bacillati</taxon>
        <taxon>Mycoplasmatota</taxon>
        <taxon>Mollicutes</taxon>
        <taxon>Entomoplasmatales</taxon>
        <taxon>Spiroplasmataceae</taxon>
        <taxon>Spiroplasma</taxon>
    </lineage>
</organism>
<dbReference type="EMBL" id="CP006720">
    <property type="protein sequence ID" value="AHI57997.1"/>
    <property type="molecule type" value="Genomic_DNA"/>
</dbReference>
<accession>W0GLC4</accession>
<dbReference type="Pfam" id="PF00005">
    <property type="entry name" value="ABC_tran"/>
    <property type="match status" value="1"/>
</dbReference>
<dbReference type="InterPro" id="IPR027417">
    <property type="entry name" value="P-loop_NTPase"/>
</dbReference>
<sequence>MRQNIIEVSHLTKKFKKFIAVDGISFTVKSGTIYGFIGPNGSEKTTTIKSIIGAIISMIYNASNNSRM</sequence>
<protein>
    <recommendedName>
        <fullName evidence="1">ABC transporter domain-containing protein</fullName>
    </recommendedName>
</protein>
<proteinExistence type="predicted"/>
<dbReference type="HOGENOM" id="CLU_000604_1_15_14"/>
<feature type="domain" description="ABC transporter" evidence="1">
    <location>
        <begin position="22"/>
        <end position="54"/>
    </location>
</feature>
<evidence type="ECO:0000313" key="3">
    <source>
        <dbReference type="Proteomes" id="UP000019260"/>
    </source>
</evidence>
<dbReference type="GO" id="GO:0016887">
    <property type="term" value="F:ATP hydrolysis activity"/>
    <property type="evidence" value="ECO:0007669"/>
    <property type="project" value="InterPro"/>
</dbReference>
<name>W0GLC4_9MOLU</name>
<dbReference type="Proteomes" id="UP000019260">
    <property type="component" value="Chromosome"/>
</dbReference>
<gene>
    <name evidence="2" type="ORF">P344_03270</name>
</gene>